<dbReference type="Proteomes" id="UP000566071">
    <property type="component" value="Unassembled WGS sequence"/>
</dbReference>
<protein>
    <submittedName>
        <fullName evidence="2">Uncharacterized protein</fullName>
    </submittedName>
</protein>
<proteinExistence type="predicted"/>
<reference evidence="2 3" key="1">
    <citation type="submission" date="2020-05" db="EMBL/GenBank/DDBJ databases">
        <authorList>
            <person name="Khan S.A."/>
            <person name="Jeon C.O."/>
            <person name="Chun B.H."/>
        </authorList>
    </citation>
    <scope>NUCLEOTIDE SEQUENCE [LARGE SCALE GENOMIC DNA]</scope>
    <source>
        <strain evidence="2 3">S1162</strain>
    </source>
</reference>
<evidence type="ECO:0000313" key="3">
    <source>
        <dbReference type="Proteomes" id="UP000566071"/>
    </source>
</evidence>
<gene>
    <name evidence="2" type="ORF">HK413_11710</name>
</gene>
<sequence>MNAKSWYEEAYPINKINKPTLQTNSVGDEQQDISQKAKPDWQRPKHYKRFNNDVIEMPFDVSGKLEGTFKNATTGKFWGTFEHSRSSYLLLKNNGKYEAYIMTIIGDSAYLKNDLTKLARNNYNKRDTDFSGMVVYTTPKGKYINSWRYKNGSLVTTSANNSASTQQTNKLKTQNYTTGECTDWFYYERVNGVVVVWEYAFTSCTIIQSEGPTGGSSSTPNPQQCPGTNSIQRLIVNGNAPPGEEPIDEPDKIRGSRHQQQTPSNASYFILHRKILQTISRTIV</sequence>
<dbReference type="EMBL" id="JABFCR010000056">
    <property type="protein sequence ID" value="NNU34582.1"/>
    <property type="molecule type" value="Genomic_DNA"/>
</dbReference>
<accession>A0ABX1W7J4</accession>
<dbReference type="RefSeq" id="WP_217452277.1">
    <property type="nucleotide sequence ID" value="NZ_JABFCR010000056.1"/>
</dbReference>
<evidence type="ECO:0000256" key="1">
    <source>
        <dbReference type="SAM" id="MobiDB-lite"/>
    </source>
</evidence>
<comment type="caution">
    <text evidence="2">The sequence shown here is derived from an EMBL/GenBank/DDBJ whole genome shotgun (WGS) entry which is preliminary data.</text>
</comment>
<keyword evidence="3" id="KW-1185">Reference proteome</keyword>
<name>A0ABX1W7J4_9SPHI</name>
<feature type="region of interest" description="Disordered" evidence="1">
    <location>
        <begin position="236"/>
        <end position="263"/>
    </location>
</feature>
<feature type="region of interest" description="Disordered" evidence="1">
    <location>
        <begin position="19"/>
        <end position="42"/>
    </location>
</feature>
<organism evidence="2 3">
    <name type="scientific">Mucilaginibacter humi</name>
    <dbReference type="NCBI Taxonomy" id="2732510"/>
    <lineage>
        <taxon>Bacteria</taxon>
        <taxon>Pseudomonadati</taxon>
        <taxon>Bacteroidota</taxon>
        <taxon>Sphingobacteriia</taxon>
        <taxon>Sphingobacteriales</taxon>
        <taxon>Sphingobacteriaceae</taxon>
        <taxon>Mucilaginibacter</taxon>
    </lineage>
</organism>
<evidence type="ECO:0000313" key="2">
    <source>
        <dbReference type="EMBL" id="NNU34582.1"/>
    </source>
</evidence>
<feature type="compositionally biased region" description="Polar residues" evidence="1">
    <location>
        <begin position="19"/>
        <end position="34"/>
    </location>
</feature>
<feature type="region of interest" description="Disordered" evidence="1">
    <location>
        <begin position="210"/>
        <end position="229"/>
    </location>
</feature>